<dbReference type="Pfam" id="PF19545">
    <property type="entry name" value="DUF6069"/>
    <property type="match status" value="1"/>
</dbReference>
<organism evidence="2 3">
    <name type="scientific">Kribbella yunnanensis</name>
    <dbReference type="NCBI Taxonomy" id="190194"/>
    <lineage>
        <taxon>Bacteria</taxon>
        <taxon>Bacillati</taxon>
        <taxon>Actinomycetota</taxon>
        <taxon>Actinomycetes</taxon>
        <taxon>Propionibacteriales</taxon>
        <taxon>Kribbellaceae</taxon>
        <taxon>Kribbella</taxon>
    </lineage>
</organism>
<name>A0ABP4SJ34_9ACTN</name>
<accession>A0ABP4SJ34</accession>
<comment type="caution">
    <text evidence="2">The sequence shown here is derived from an EMBL/GenBank/DDBJ whole genome shotgun (WGS) entry which is preliminary data.</text>
</comment>
<keyword evidence="1" id="KW-0812">Transmembrane</keyword>
<proteinExistence type="predicted"/>
<dbReference type="EMBL" id="BAAANF010000003">
    <property type="protein sequence ID" value="GAA1670734.1"/>
    <property type="molecule type" value="Genomic_DNA"/>
</dbReference>
<feature type="transmembrane region" description="Helical" evidence="1">
    <location>
        <begin position="117"/>
        <end position="138"/>
    </location>
</feature>
<keyword evidence="3" id="KW-1185">Reference proteome</keyword>
<feature type="transmembrane region" description="Helical" evidence="1">
    <location>
        <begin position="94"/>
        <end position="111"/>
    </location>
</feature>
<keyword evidence="1" id="KW-0472">Membrane</keyword>
<keyword evidence="1" id="KW-1133">Transmembrane helix</keyword>
<evidence type="ECO:0000313" key="3">
    <source>
        <dbReference type="Proteomes" id="UP001500280"/>
    </source>
</evidence>
<protein>
    <recommendedName>
        <fullName evidence="4">Transmembrane protein</fullName>
    </recommendedName>
</protein>
<reference evidence="3" key="1">
    <citation type="journal article" date="2019" name="Int. J. Syst. Evol. Microbiol.">
        <title>The Global Catalogue of Microorganisms (GCM) 10K type strain sequencing project: providing services to taxonomists for standard genome sequencing and annotation.</title>
        <authorList>
            <consortium name="The Broad Institute Genomics Platform"/>
            <consortium name="The Broad Institute Genome Sequencing Center for Infectious Disease"/>
            <person name="Wu L."/>
            <person name="Ma J."/>
        </authorList>
    </citation>
    <scope>NUCLEOTIDE SEQUENCE [LARGE SCALE GENOMIC DNA]</scope>
    <source>
        <strain evidence="3">JCM 14307</strain>
    </source>
</reference>
<feature type="transmembrane region" description="Helical" evidence="1">
    <location>
        <begin position="25"/>
        <end position="49"/>
    </location>
</feature>
<feature type="transmembrane region" description="Helical" evidence="1">
    <location>
        <begin position="61"/>
        <end position="82"/>
    </location>
</feature>
<gene>
    <name evidence="2" type="ORF">GCM10009745_11660</name>
</gene>
<sequence length="156" mass="16082">MQTITSSVPTTAKPAARRRTDRSRLLVVGVATIAAASWWAVLVPVAGLTLDARQGGVLQHIGAPMIAISTAALAFAGWALLAILERFAIGARRAWTIVAAISCLMSLGSPLTGGIGIGAKLGLASFHLLVGAIVILGLRRTALSAVERCYEGNRAA</sequence>
<evidence type="ECO:0008006" key="4">
    <source>
        <dbReference type="Google" id="ProtNLM"/>
    </source>
</evidence>
<dbReference type="InterPro" id="IPR045713">
    <property type="entry name" value="DUF6069"/>
</dbReference>
<evidence type="ECO:0000256" key="1">
    <source>
        <dbReference type="SAM" id="Phobius"/>
    </source>
</evidence>
<evidence type="ECO:0000313" key="2">
    <source>
        <dbReference type="EMBL" id="GAA1670734.1"/>
    </source>
</evidence>
<dbReference type="RefSeq" id="WP_344146115.1">
    <property type="nucleotide sequence ID" value="NZ_BAAANF010000003.1"/>
</dbReference>
<dbReference type="Proteomes" id="UP001500280">
    <property type="component" value="Unassembled WGS sequence"/>
</dbReference>